<dbReference type="Proteomes" id="UP000196573">
    <property type="component" value="Unassembled WGS sequence"/>
</dbReference>
<evidence type="ECO:0000256" key="5">
    <source>
        <dbReference type="RuleBase" id="RU003939"/>
    </source>
</evidence>
<evidence type="ECO:0000256" key="1">
    <source>
        <dbReference type="ARBA" id="ARBA00003819"/>
    </source>
</evidence>
<dbReference type="PANTHER" id="PTHR33175">
    <property type="entry name" value="DNA-BINDING PROTEIN HU"/>
    <property type="match status" value="1"/>
</dbReference>
<dbReference type="GO" id="GO:0006351">
    <property type="term" value="P:DNA-templated transcription"/>
    <property type="evidence" value="ECO:0007669"/>
    <property type="project" value="UniProtKB-ARBA"/>
</dbReference>
<keyword evidence="4 6" id="KW-0238">DNA-binding</keyword>
<dbReference type="GO" id="GO:0030261">
    <property type="term" value="P:chromosome condensation"/>
    <property type="evidence" value="ECO:0007669"/>
    <property type="project" value="UniProtKB-KW"/>
</dbReference>
<comment type="function">
    <text evidence="1">Histone-like DNA-binding protein which is capable of wrapping DNA to stabilize it, and thus to prevent its denaturation under extreme environmental conditions.</text>
</comment>
<evidence type="ECO:0000313" key="6">
    <source>
        <dbReference type="EMBL" id="SMA42895.1"/>
    </source>
</evidence>
<dbReference type="FunFam" id="4.10.520.10:FF:000001">
    <property type="entry name" value="DNA-binding protein HU"/>
    <property type="match status" value="1"/>
</dbReference>
<comment type="similarity">
    <text evidence="2 5">Belongs to the bacterial histone-like protein family.</text>
</comment>
<dbReference type="GO" id="GO:0005829">
    <property type="term" value="C:cytosol"/>
    <property type="evidence" value="ECO:0007669"/>
    <property type="project" value="UniProtKB-ARBA"/>
</dbReference>
<protein>
    <submittedName>
        <fullName evidence="6">DNA-binding protein HU</fullName>
    </submittedName>
</protein>
<dbReference type="InterPro" id="IPR010992">
    <property type="entry name" value="IHF-like_DNA-bd_dom_sf"/>
</dbReference>
<gene>
    <name evidence="6" type="primary">hup_1</name>
    <name evidence="6" type="ORF">EHSB41UT_01520</name>
</gene>
<dbReference type="RefSeq" id="WP_087108475.1">
    <property type="nucleotide sequence ID" value="NZ_CBCSCN010000025.1"/>
</dbReference>
<dbReference type="Pfam" id="PF00216">
    <property type="entry name" value="Bac_DNA_binding"/>
    <property type="match status" value="1"/>
</dbReference>
<dbReference type="GO" id="GO:0003677">
    <property type="term" value="F:DNA binding"/>
    <property type="evidence" value="ECO:0007669"/>
    <property type="project" value="UniProtKB-KW"/>
</dbReference>
<dbReference type="InterPro" id="IPR020816">
    <property type="entry name" value="Histone-like_DNA-bd_CS"/>
</dbReference>
<evidence type="ECO:0000313" key="7">
    <source>
        <dbReference type="Proteomes" id="UP000196573"/>
    </source>
</evidence>
<accession>A0A1X7AI45</accession>
<proteinExistence type="inferred from homology"/>
<sequence>MNKKELIEAVAEQADLPKSKAEQAVNAFLSATQTALVNGESVQLIGFGTFAVAERAARKGRNPQTGQEIEIPASRVPQFKAGAKLKEAVNA</sequence>
<dbReference type="CDD" id="cd13831">
    <property type="entry name" value="HU"/>
    <property type="match status" value="1"/>
</dbReference>
<dbReference type="Gene3D" id="4.10.520.10">
    <property type="entry name" value="IHF-like DNA-binding proteins"/>
    <property type="match status" value="1"/>
</dbReference>
<dbReference type="AlphaFoldDB" id="A0A1X7AI45"/>
<dbReference type="GO" id="GO:1990103">
    <property type="term" value="C:DnaA-HU complex"/>
    <property type="evidence" value="ECO:0007669"/>
    <property type="project" value="UniProtKB-ARBA"/>
</dbReference>
<dbReference type="GO" id="GO:0030527">
    <property type="term" value="F:structural constituent of chromatin"/>
    <property type="evidence" value="ECO:0007669"/>
    <property type="project" value="InterPro"/>
</dbReference>
<dbReference type="GO" id="GO:0006270">
    <property type="term" value="P:DNA replication initiation"/>
    <property type="evidence" value="ECO:0007669"/>
    <property type="project" value="UniProtKB-ARBA"/>
</dbReference>
<dbReference type="EMBL" id="FWPT01000003">
    <property type="protein sequence ID" value="SMA42895.1"/>
    <property type="molecule type" value="Genomic_DNA"/>
</dbReference>
<dbReference type="SUPFAM" id="SSF47729">
    <property type="entry name" value="IHF-like DNA-binding proteins"/>
    <property type="match status" value="1"/>
</dbReference>
<keyword evidence="7" id="KW-1185">Reference proteome</keyword>
<dbReference type="OrthoDB" id="9799835at2"/>
<evidence type="ECO:0000256" key="4">
    <source>
        <dbReference type="ARBA" id="ARBA00023125"/>
    </source>
</evidence>
<evidence type="ECO:0000256" key="2">
    <source>
        <dbReference type="ARBA" id="ARBA00010529"/>
    </source>
</evidence>
<organism evidence="6 7">
    <name type="scientific">Parendozoicomonas haliclonae</name>
    <dbReference type="NCBI Taxonomy" id="1960125"/>
    <lineage>
        <taxon>Bacteria</taxon>
        <taxon>Pseudomonadati</taxon>
        <taxon>Pseudomonadota</taxon>
        <taxon>Gammaproteobacteria</taxon>
        <taxon>Oceanospirillales</taxon>
        <taxon>Endozoicomonadaceae</taxon>
        <taxon>Parendozoicomonas</taxon>
    </lineage>
</organism>
<dbReference type="GO" id="GO:0042802">
    <property type="term" value="F:identical protein binding"/>
    <property type="evidence" value="ECO:0007669"/>
    <property type="project" value="UniProtKB-ARBA"/>
</dbReference>
<dbReference type="PRINTS" id="PR01727">
    <property type="entry name" value="DNABINDINGHU"/>
</dbReference>
<dbReference type="GO" id="GO:1990178">
    <property type="term" value="C:HU-DNA complex"/>
    <property type="evidence" value="ECO:0007669"/>
    <property type="project" value="UniProtKB-ARBA"/>
</dbReference>
<reference evidence="6 7" key="1">
    <citation type="submission" date="2017-03" db="EMBL/GenBank/DDBJ databases">
        <authorList>
            <person name="Afonso C.L."/>
            <person name="Miller P.J."/>
            <person name="Scott M.A."/>
            <person name="Spackman E."/>
            <person name="Goraichik I."/>
            <person name="Dimitrov K.M."/>
            <person name="Suarez D.L."/>
            <person name="Swayne D.E."/>
        </authorList>
    </citation>
    <scope>NUCLEOTIDE SEQUENCE [LARGE SCALE GENOMIC DNA]</scope>
    <source>
        <strain evidence="6">SB41UT1</strain>
    </source>
</reference>
<keyword evidence="3" id="KW-0226">DNA condensation</keyword>
<dbReference type="SMART" id="SM00411">
    <property type="entry name" value="BHL"/>
    <property type="match status" value="1"/>
</dbReference>
<name>A0A1X7AI45_9GAMM</name>
<dbReference type="PROSITE" id="PS00045">
    <property type="entry name" value="HISTONE_LIKE"/>
    <property type="match status" value="1"/>
</dbReference>
<dbReference type="PANTHER" id="PTHR33175:SF3">
    <property type="entry name" value="DNA-BINDING PROTEIN HU-BETA"/>
    <property type="match status" value="1"/>
</dbReference>
<evidence type="ECO:0000256" key="3">
    <source>
        <dbReference type="ARBA" id="ARBA00023067"/>
    </source>
</evidence>
<dbReference type="InterPro" id="IPR000119">
    <property type="entry name" value="Hist_DNA-bd"/>
</dbReference>